<dbReference type="HOGENOM" id="CLU_014322_4_1_5"/>
<dbReference type="PANTHER" id="PTHR30404:SF0">
    <property type="entry name" value="N-ACETYLMURAMOYL-L-ALANINE AMIDASE AMIC"/>
    <property type="match status" value="1"/>
</dbReference>
<evidence type="ECO:0000256" key="5">
    <source>
        <dbReference type="SAM" id="Phobius"/>
    </source>
</evidence>
<gene>
    <name evidence="7" type="ordered locus">Zymop_0975</name>
</gene>
<dbReference type="GO" id="GO:0008745">
    <property type="term" value="F:N-acetylmuramoyl-L-alanine amidase activity"/>
    <property type="evidence" value="ECO:0007669"/>
    <property type="project" value="UniProtKB-EC"/>
</dbReference>
<dbReference type="SMART" id="SM00646">
    <property type="entry name" value="Ami_3"/>
    <property type="match status" value="1"/>
</dbReference>
<evidence type="ECO:0000256" key="2">
    <source>
        <dbReference type="ARBA" id="ARBA00011901"/>
    </source>
</evidence>
<evidence type="ECO:0000256" key="3">
    <source>
        <dbReference type="ARBA" id="ARBA00022801"/>
    </source>
</evidence>
<dbReference type="EMBL" id="CP002865">
    <property type="protein sequence ID" value="AEI37874.1"/>
    <property type="molecule type" value="Genomic_DNA"/>
</dbReference>
<evidence type="ECO:0000259" key="6">
    <source>
        <dbReference type="SMART" id="SM00646"/>
    </source>
</evidence>
<dbReference type="KEGG" id="zmp:Zymop_0975"/>
<dbReference type="EC" id="3.5.1.28" evidence="2"/>
<organism evidence="7 8">
    <name type="scientific">Zymomonas mobilis subsp. pomaceae (strain ATCC 29192 / DSM 22645 / JCM 10191 / CCUG 17912 / NBRC 13757 / NCIMB 11200 / NRRL B-4491 / Barker I)</name>
    <dbReference type="NCBI Taxonomy" id="579138"/>
    <lineage>
        <taxon>Bacteria</taxon>
        <taxon>Pseudomonadati</taxon>
        <taxon>Pseudomonadota</taxon>
        <taxon>Alphaproteobacteria</taxon>
        <taxon>Sphingomonadales</taxon>
        <taxon>Zymomonadaceae</taxon>
        <taxon>Zymomonas</taxon>
    </lineage>
</organism>
<dbReference type="eggNOG" id="COG0860">
    <property type="taxonomic scope" value="Bacteria"/>
</dbReference>
<evidence type="ECO:0000313" key="7">
    <source>
        <dbReference type="EMBL" id="AEI37874.1"/>
    </source>
</evidence>
<feature type="transmembrane region" description="Helical" evidence="5">
    <location>
        <begin position="38"/>
        <end position="56"/>
    </location>
</feature>
<feature type="compositionally biased region" description="Basic and acidic residues" evidence="4">
    <location>
        <begin position="323"/>
        <end position="333"/>
    </location>
</feature>
<dbReference type="InterPro" id="IPR002508">
    <property type="entry name" value="MurNAc-LAA_cat"/>
</dbReference>
<dbReference type="SUPFAM" id="SSF53187">
    <property type="entry name" value="Zn-dependent exopeptidases"/>
    <property type="match status" value="1"/>
</dbReference>
<evidence type="ECO:0000256" key="4">
    <source>
        <dbReference type="SAM" id="MobiDB-lite"/>
    </source>
</evidence>
<dbReference type="GO" id="GO:0030288">
    <property type="term" value="C:outer membrane-bounded periplasmic space"/>
    <property type="evidence" value="ECO:0007669"/>
    <property type="project" value="TreeGrafter"/>
</dbReference>
<evidence type="ECO:0000256" key="1">
    <source>
        <dbReference type="ARBA" id="ARBA00001561"/>
    </source>
</evidence>
<keyword evidence="5" id="KW-0472">Membrane</keyword>
<dbReference type="Pfam" id="PF01520">
    <property type="entry name" value="Amidase_3"/>
    <property type="match status" value="1"/>
</dbReference>
<dbReference type="CDD" id="cd02696">
    <property type="entry name" value="MurNAc-LAA"/>
    <property type="match status" value="1"/>
</dbReference>
<sequence>MAYRKLKKNFLRQEETVMVKYLCLLIRHLGYENYRKKIYLIGIFFLFFSWNDLLLAKGTTTSQAVRIPLAHAVTSDKISPKIYKGRVSGRPLVVIDPGHGGHDPGSSSRDGRLHEKNVTLAIALAVRNALRESGRVSVVLTREDDHFLPLVSRREMSRRMKADLFISIHADSAPSGNPHGATIYTLSEIASDKIAANLAARENQADLSGITDIQTQNNDVKSILYDLTRRETMNASVSFASLLQRELQGRIPFRSHYHRFAGFVVLKAPDVPSVLIETGYISNPDEAAQLFSRSYRQAIASGIRRAVEIYFARRLAHLAESSNFEKPKSERKSSTRSLDSVLKNLNKHNE</sequence>
<dbReference type="PATRIC" id="fig|579138.3.peg.1029"/>
<keyword evidence="5" id="KW-1133">Transmembrane helix</keyword>
<keyword evidence="5" id="KW-0812">Transmembrane</keyword>
<accession>F8ESX0</accession>
<dbReference type="InterPro" id="IPR050695">
    <property type="entry name" value="N-acetylmuramoyl_amidase_3"/>
</dbReference>
<dbReference type="AlphaFoldDB" id="F8ESX0"/>
<proteinExistence type="predicted"/>
<evidence type="ECO:0000313" key="8">
    <source>
        <dbReference type="Proteomes" id="UP000000491"/>
    </source>
</evidence>
<comment type="catalytic activity">
    <reaction evidence="1">
        <text>Hydrolyzes the link between N-acetylmuramoyl residues and L-amino acid residues in certain cell-wall glycopeptides.</text>
        <dbReference type="EC" id="3.5.1.28"/>
    </reaction>
</comment>
<dbReference type="PANTHER" id="PTHR30404">
    <property type="entry name" value="N-ACETYLMURAMOYL-L-ALANINE AMIDASE"/>
    <property type="match status" value="1"/>
</dbReference>
<keyword evidence="3 7" id="KW-0378">Hydrolase</keyword>
<feature type="region of interest" description="Disordered" evidence="4">
    <location>
        <begin position="322"/>
        <end position="350"/>
    </location>
</feature>
<dbReference type="Gene3D" id="3.40.630.40">
    <property type="entry name" value="Zn-dependent exopeptidases"/>
    <property type="match status" value="1"/>
</dbReference>
<dbReference type="GO" id="GO:0009253">
    <property type="term" value="P:peptidoglycan catabolic process"/>
    <property type="evidence" value="ECO:0007669"/>
    <property type="project" value="InterPro"/>
</dbReference>
<dbReference type="STRING" id="579138.Zymop_0975"/>
<name>F8ESX0_ZYMMT</name>
<reference evidence="7 8" key="1">
    <citation type="journal article" date="2011" name="J. Bacteriol.">
        <title>Genome sequence of the ethanol-producing Zymomonas mobilis subsp. pomaceae lectotype strain ATCC 29192.</title>
        <authorList>
            <person name="Kouvelis V.N."/>
            <person name="Davenport K.W."/>
            <person name="Brettin T.S."/>
            <person name="Bruce D."/>
            <person name="Detter C."/>
            <person name="Han C.S."/>
            <person name="Nolan M."/>
            <person name="Tapia R."/>
            <person name="Damoulaki A."/>
            <person name="Kyrpides N.C."/>
            <person name="Typas M.A."/>
            <person name="Pappas K.M."/>
        </authorList>
    </citation>
    <scope>NUCLEOTIDE SEQUENCE [LARGE SCALE GENOMIC DNA]</scope>
    <source>
        <strain evidence="8">ATCC 29192 / DSM 22645 / JCM 10191 / CCUG 17912 / NBRC 13757 / NCIMB 11200 / NRRL B-4491 / Barker I</strain>
    </source>
</reference>
<dbReference type="Proteomes" id="UP000000491">
    <property type="component" value="Chromosome"/>
</dbReference>
<protein>
    <recommendedName>
        <fullName evidence="2">N-acetylmuramoyl-L-alanine amidase</fullName>
        <ecNumber evidence="2">3.5.1.28</ecNumber>
    </recommendedName>
</protein>
<feature type="domain" description="MurNAc-LAA" evidence="6">
    <location>
        <begin position="154"/>
        <end position="308"/>
    </location>
</feature>